<evidence type="ECO:0000313" key="2">
    <source>
        <dbReference type="Proteomes" id="UP001341840"/>
    </source>
</evidence>
<name>A0ABU6SFM0_9FABA</name>
<dbReference type="Proteomes" id="UP001341840">
    <property type="component" value="Unassembled WGS sequence"/>
</dbReference>
<evidence type="ECO:0000313" key="1">
    <source>
        <dbReference type="EMBL" id="MED6134870.1"/>
    </source>
</evidence>
<keyword evidence="2" id="KW-1185">Reference proteome</keyword>
<dbReference type="EMBL" id="JASCZI010060639">
    <property type="protein sequence ID" value="MED6134870.1"/>
    <property type="molecule type" value="Genomic_DNA"/>
</dbReference>
<sequence length="126" mass="14078">MEHLSRNSGKLNLLLSKPILQKPAHNSIVVTVEIKVIEEVVVVHLVEDDFLTPIGLNVNSAPDIVTRFKLASTVLIKISTIQLLISLLNLVHPLQIIITQESFLHNNKIYLSNLVIPIPVPHTSDW</sequence>
<reference evidence="1 2" key="1">
    <citation type="journal article" date="2023" name="Plants (Basel)">
        <title>Bridging the Gap: Combining Genomics and Transcriptomics Approaches to Understand Stylosanthes scabra, an Orphan Legume from the Brazilian Caatinga.</title>
        <authorList>
            <person name="Ferreira-Neto J.R.C."/>
            <person name="da Silva M.D."/>
            <person name="Binneck E."/>
            <person name="de Melo N.F."/>
            <person name="da Silva R.H."/>
            <person name="de Melo A.L.T.M."/>
            <person name="Pandolfi V."/>
            <person name="Bustamante F.O."/>
            <person name="Brasileiro-Vidal A.C."/>
            <person name="Benko-Iseppon A.M."/>
        </authorList>
    </citation>
    <scope>NUCLEOTIDE SEQUENCE [LARGE SCALE GENOMIC DNA]</scope>
    <source>
        <tissue evidence="1">Leaves</tissue>
    </source>
</reference>
<comment type="caution">
    <text evidence="1">The sequence shown here is derived from an EMBL/GenBank/DDBJ whole genome shotgun (WGS) entry which is preliminary data.</text>
</comment>
<accession>A0ABU6SFM0</accession>
<proteinExistence type="predicted"/>
<protein>
    <submittedName>
        <fullName evidence="1">Uncharacterized protein</fullName>
    </submittedName>
</protein>
<organism evidence="1 2">
    <name type="scientific">Stylosanthes scabra</name>
    <dbReference type="NCBI Taxonomy" id="79078"/>
    <lineage>
        <taxon>Eukaryota</taxon>
        <taxon>Viridiplantae</taxon>
        <taxon>Streptophyta</taxon>
        <taxon>Embryophyta</taxon>
        <taxon>Tracheophyta</taxon>
        <taxon>Spermatophyta</taxon>
        <taxon>Magnoliopsida</taxon>
        <taxon>eudicotyledons</taxon>
        <taxon>Gunneridae</taxon>
        <taxon>Pentapetalae</taxon>
        <taxon>rosids</taxon>
        <taxon>fabids</taxon>
        <taxon>Fabales</taxon>
        <taxon>Fabaceae</taxon>
        <taxon>Papilionoideae</taxon>
        <taxon>50 kb inversion clade</taxon>
        <taxon>dalbergioids sensu lato</taxon>
        <taxon>Dalbergieae</taxon>
        <taxon>Pterocarpus clade</taxon>
        <taxon>Stylosanthes</taxon>
    </lineage>
</organism>
<gene>
    <name evidence="1" type="ORF">PIB30_040961</name>
</gene>